<feature type="compositionally biased region" description="Low complexity" evidence="3">
    <location>
        <begin position="12"/>
        <end position="21"/>
    </location>
</feature>
<dbReference type="GO" id="GO:0005525">
    <property type="term" value="F:GTP binding"/>
    <property type="evidence" value="ECO:0007669"/>
    <property type="project" value="UniProtKB-KW"/>
</dbReference>
<evidence type="ECO:0000313" key="7">
    <source>
        <dbReference type="WBParaSite" id="ACOC_0000646501-mRNA-1"/>
    </source>
</evidence>
<feature type="compositionally biased region" description="Gly residues" evidence="3">
    <location>
        <begin position="1"/>
        <end position="11"/>
    </location>
</feature>
<reference evidence="7" key="1">
    <citation type="submission" date="2016-04" db="UniProtKB">
        <authorList>
            <consortium name="WormBaseParasite"/>
        </authorList>
    </citation>
    <scope>IDENTIFICATION</scope>
</reference>
<dbReference type="GO" id="GO:0007165">
    <property type="term" value="P:signal transduction"/>
    <property type="evidence" value="ECO:0007669"/>
    <property type="project" value="InterPro"/>
</dbReference>
<dbReference type="SMART" id="SM00174">
    <property type="entry name" value="RHO"/>
    <property type="match status" value="1"/>
</dbReference>
<dbReference type="Proteomes" id="UP000267027">
    <property type="component" value="Unassembled WGS sequence"/>
</dbReference>
<keyword evidence="4" id="KW-1133">Transmembrane helix</keyword>
<evidence type="ECO:0000313" key="6">
    <source>
        <dbReference type="Proteomes" id="UP000267027"/>
    </source>
</evidence>
<name>A0A158PHJ9_ANGCS</name>
<dbReference type="InterPro" id="IPR020849">
    <property type="entry name" value="Small_GTPase_Ras-type"/>
</dbReference>
<keyword evidence="4" id="KW-0472">Membrane</keyword>
<dbReference type="WBParaSite" id="ACOC_0000646501-mRNA-1">
    <property type="protein sequence ID" value="ACOC_0000646501-mRNA-1"/>
    <property type="gene ID" value="ACOC_0000646501"/>
</dbReference>
<proteinExistence type="predicted"/>
<evidence type="ECO:0000256" key="4">
    <source>
        <dbReference type="SAM" id="Phobius"/>
    </source>
</evidence>
<dbReference type="PRINTS" id="PR00449">
    <property type="entry name" value="RASTRNSFRMNG"/>
</dbReference>
<keyword evidence="1" id="KW-0547">Nucleotide-binding</keyword>
<dbReference type="InterPro" id="IPR005225">
    <property type="entry name" value="Small_GTP-bd"/>
</dbReference>
<keyword evidence="2" id="KW-0342">GTP-binding</keyword>
<evidence type="ECO:0000313" key="5">
    <source>
        <dbReference type="EMBL" id="VDM58051.1"/>
    </source>
</evidence>
<keyword evidence="4" id="KW-0812">Transmembrane</keyword>
<dbReference type="GO" id="GO:0016020">
    <property type="term" value="C:membrane"/>
    <property type="evidence" value="ECO:0007669"/>
    <property type="project" value="InterPro"/>
</dbReference>
<dbReference type="SUPFAM" id="SSF52540">
    <property type="entry name" value="P-loop containing nucleoside triphosphate hydrolases"/>
    <property type="match status" value="1"/>
</dbReference>
<dbReference type="NCBIfam" id="TIGR00231">
    <property type="entry name" value="small_GTP"/>
    <property type="match status" value="1"/>
</dbReference>
<dbReference type="InterPro" id="IPR027417">
    <property type="entry name" value="P-loop_NTPase"/>
</dbReference>
<dbReference type="Pfam" id="PF00071">
    <property type="entry name" value="Ras"/>
    <property type="match status" value="2"/>
</dbReference>
<dbReference type="PROSITE" id="PS51421">
    <property type="entry name" value="RAS"/>
    <property type="match status" value="1"/>
</dbReference>
<dbReference type="PANTHER" id="PTHR24070">
    <property type="entry name" value="RAS, DI-RAS, AND RHEB FAMILY MEMBERS OF SMALL GTPASE SUPERFAMILY"/>
    <property type="match status" value="1"/>
</dbReference>
<dbReference type="PROSITE" id="PS51420">
    <property type="entry name" value="RHO"/>
    <property type="match status" value="1"/>
</dbReference>
<dbReference type="STRING" id="334426.A0A158PHJ9"/>
<reference evidence="5 6" key="2">
    <citation type="submission" date="2018-11" db="EMBL/GenBank/DDBJ databases">
        <authorList>
            <consortium name="Pathogen Informatics"/>
        </authorList>
    </citation>
    <scope>NUCLEOTIDE SEQUENCE [LARGE SCALE GENOMIC DNA]</scope>
    <source>
        <strain evidence="5 6">Costa Rica</strain>
    </source>
</reference>
<evidence type="ECO:0000256" key="1">
    <source>
        <dbReference type="ARBA" id="ARBA00022741"/>
    </source>
</evidence>
<dbReference type="AlphaFoldDB" id="A0A158PHJ9"/>
<accession>A0A158PHJ9</accession>
<feature type="region of interest" description="Disordered" evidence="3">
    <location>
        <begin position="239"/>
        <end position="268"/>
    </location>
</feature>
<gene>
    <name evidence="5" type="ORF">ACOC_LOCUS6466</name>
</gene>
<organism evidence="7">
    <name type="scientific">Angiostrongylus costaricensis</name>
    <name type="common">Nematode worm</name>
    <dbReference type="NCBI Taxonomy" id="334426"/>
    <lineage>
        <taxon>Eukaryota</taxon>
        <taxon>Metazoa</taxon>
        <taxon>Ecdysozoa</taxon>
        <taxon>Nematoda</taxon>
        <taxon>Chromadorea</taxon>
        <taxon>Rhabditida</taxon>
        <taxon>Rhabditina</taxon>
        <taxon>Rhabditomorpha</taxon>
        <taxon>Strongyloidea</taxon>
        <taxon>Metastrongylidae</taxon>
        <taxon>Angiostrongylus</taxon>
    </lineage>
</organism>
<dbReference type="SMART" id="SM00173">
    <property type="entry name" value="RAS"/>
    <property type="match status" value="1"/>
</dbReference>
<dbReference type="Gene3D" id="3.40.50.300">
    <property type="entry name" value="P-loop containing nucleotide triphosphate hydrolases"/>
    <property type="match status" value="2"/>
</dbReference>
<dbReference type="InterPro" id="IPR001806">
    <property type="entry name" value="Small_GTPase"/>
</dbReference>
<sequence length="268" mass="29299">MGGGGGGGGRTAGSTAISGTGKTNTPPALRVVVVGGGGVGKSALTIQFIQQYFVHDYDPTIEDSYTKQCFVDEDLCKMEVLDTAGQEEFCTMREQYLRSGNGFLIVFAVTDRNRLLIVIDSFCALVAFFVLSILPTPASARRHRQVQLEQQQSHQSAIFEDVRKLHTMICRVKDRDDFPVLLVGNKADLENERHVSRSEAEELARSLNVPYVECSAKLRMNVDQAFHGVVRLVRVLYDDGGDGDNTDPEDGGVGTITERKLANHSSDG</sequence>
<dbReference type="OrthoDB" id="5976022at2759"/>
<evidence type="ECO:0000256" key="2">
    <source>
        <dbReference type="ARBA" id="ARBA00023134"/>
    </source>
</evidence>
<feature type="compositionally biased region" description="Basic and acidic residues" evidence="3">
    <location>
        <begin position="257"/>
        <end position="268"/>
    </location>
</feature>
<feature type="transmembrane region" description="Helical" evidence="4">
    <location>
        <begin position="115"/>
        <end position="134"/>
    </location>
</feature>
<dbReference type="PROSITE" id="PS51419">
    <property type="entry name" value="RAB"/>
    <property type="match status" value="1"/>
</dbReference>
<feature type="region of interest" description="Disordered" evidence="3">
    <location>
        <begin position="1"/>
        <end position="22"/>
    </location>
</feature>
<protein>
    <submittedName>
        <fullName evidence="7">Ras-like protein 2</fullName>
    </submittedName>
</protein>
<dbReference type="GO" id="GO:0003924">
    <property type="term" value="F:GTPase activity"/>
    <property type="evidence" value="ECO:0007669"/>
    <property type="project" value="InterPro"/>
</dbReference>
<feature type="compositionally biased region" description="Acidic residues" evidence="3">
    <location>
        <begin position="239"/>
        <end position="250"/>
    </location>
</feature>
<dbReference type="EMBL" id="UYYA01003949">
    <property type="protein sequence ID" value="VDM58051.1"/>
    <property type="molecule type" value="Genomic_DNA"/>
</dbReference>
<keyword evidence="6" id="KW-1185">Reference proteome</keyword>
<dbReference type="SMART" id="SM00175">
    <property type="entry name" value="RAB"/>
    <property type="match status" value="1"/>
</dbReference>
<evidence type="ECO:0000256" key="3">
    <source>
        <dbReference type="SAM" id="MobiDB-lite"/>
    </source>
</evidence>